<comment type="caution">
    <text evidence="1">The sequence shown here is derived from an EMBL/GenBank/DDBJ whole genome shotgun (WGS) entry which is preliminary data.</text>
</comment>
<accession>A0A3M7TJQ3</accession>
<evidence type="ECO:0000313" key="2">
    <source>
        <dbReference type="Proteomes" id="UP000278775"/>
    </source>
</evidence>
<evidence type="ECO:0000313" key="1">
    <source>
        <dbReference type="EMBL" id="RNA63137.1"/>
    </source>
</evidence>
<dbReference type="RefSeq" id="WP_122637122.1">
    <property type="nucleotide sequence ID" value="NZ_QWIU01000002.1"/>
</dbReference>
<sequence>MIQKNTLKWTLLMGLCLFSCKETEKMRPQMEASIITDEKKEFSKQVSEKEDFKRKENVIVTDSLMWKELKTIEGKYTATTCDKSRFSIELEGKGKRIGYKIFDKHKIFASGKVNVIQKGNKDEFQITMGAIGAMVKKDTLVVQNYGNSMNAFDHFGECPDKYLHFIK</sequence>
<reference evidence="1 2" key="1">
    <citation type="submission" date="2018-08" db="EMBL/GenBank/DDBJ databases">
        <title>Chryseobacterium nematophagum: a novel matrix digesting pathogen of nematodes.</title>
        <authorList>
            <person name="Page A."/>
            <person name="Roberts M."/>
            <person name="Felix M.-A."/>
            <person name="Weir W."/>
        </authorList>
    </citation>
    <scope>NUCLEOTIDE SEQUENCE [LARGE SCALE GENOMIC DNA]</scope>
    <source>
        <strain evidence="1 2">JUb129</strain>
    </source>
</reference>
<name>A0A3M7TJQ3_9FLAO</name>
<dbReference type="EMBL" id="QWIU01000002">
    <property type="protein sequence ID" value="RNA63137.1"/>
    <property type="molecule type" value="Genomic_DNA"/>
</dbReference>
<proteinExistence type="predicted"/>
<dbReference type="OrthoDB" id="2677145at2"/>
<protein>
    <submittedName>
        <fullName evidence="1">Uncharacterized protein</fullName>
    </submittedName>
</protein>
<gene>
    <name evidence="1" type="ORF">D1631_14975</name>
</gene>
<organism evidence="1 2">
    <name type="scientific">Chryseobacterium nematophagum</name>
    <dbReference type="NCBI Taxonomy" id="2305228"/>
    <lineage>
        <taxon>Bacteria</taxon>
        <taxon>Pseudomonadati</taxon>
        <taxon>Bacteroidota</taxon>
        <taxon>Flavobacteriia</taxon>
        <taxon>Flavobacteriales</taxon>
        <taxon>Weeksellaceae</taxon>
        <taxon>Chryseobacterium group</taxon>
        <taxon>Chryseobacterium</taxon>
    </lineage>
</organism>
<dbReference type="Proteomes" id="UP000278775">
    <property type="component" value="Unassembled WGS sequence"/>
</dbReference>
<dbReference type="AlphaFoldDB" id="A0A3M7TJQ3"/>